<dbReference type="PANTHER" id="PTHR28620">
    <property type="entry name" value="CENTROMERE PROTEIN V"/>
    <property type="match status" value="1"/>
</dbReference>
<protein>
    <submittedName>
        <fullName evidence="5">GFA family protein</fullName>
    </submittedName>
</protein>
<organism evidence="5 6">
    <name type="scientific">Undibacterium hunanense</name>
    <dbReference type="NCBI Taxonomy" id="2762292"/>
    <lineage>
        <taxon>Bacteria</taxon>
        <taxon>Pseudomonadati</taxon>
        <taxon>Pseudomonadota</taxon>
        <taxon>Betaproteobacteria</taxon>
        <taxon>Burkholderiales</taxon>
        <taxon>Oxalobacteraceae</taxon>
        <taxon>Undibacterium</taxon>
    </lineage>
</organism>
<name>A0ABR6ZWB9_9BURK</name>
<dbReference type="Pfam" id="PF04828">
    <property type="entry name" value="GFA"/>
    <property type="match status" value="1"/>
</dbReference>
<dbReference type="Gene3D" id="2.170.150.70">
    <property type="match status" value="1"/>
</dbReference>
<dbReference type="Proteomes" id="UP000650424">
    <property type="component" value="Unassembled WGS sequence"/>
</dbReference>
<evidence type="ECO:0000313" key="5">
    <source>
        <dbReference type="EMBL" id="MBC3920165.1"/>
    </source>
</evidence>
<comment type="caution">
    <text evidence="5">The sequence shown here is derived from an EMBL/GenBank/DDBJ whole genome shotgun (WGS) entry which is preliminary data.</text>
</comment>
<gene>
    <name evidence="5" type="ORF">H8L32_22065</name>
</gene>
<dbReference type="InterPro" id="IPR011057">
    <property type="entry name" value="Mss4-like_sf"/>
</dbReference>
<keyword evidence="2" id="KW-0479">Metal-binding</keyword>
<evidence type="ECO:0000256" key="1">
    <source>
        <dbReference type="ARBA" id="ARBA00005495"/>
    </source>
</evidence>
<feature type="domain" description="CENP-V/GFA" evidence="4">
    <location>
        <begin position="2"/>
        <end position="110"/>
    </location>
</feature>
<evidence type="ECO:0000313" key="6">
    <source>
        <dbReference type="Proteomes" id="UP000650424"/>
    </source>
</evidence>
<sequence length="114" mass="12565">MHKGSCHCGKIAFEVEGEIGTALACNCSICQRKGSLLWFVPRDHFHLTTPEDAASTYDFNKHVIHHKFCPACGIHPYAEGVDPKGNRVAAVNIRCLEDIDLAAIPVHHYDGRAL</sequence>
<dbReference type="RefSeq" id="WP_186949455.1">
    <property type="nucleotide sequence ID" value="NZ_JACOGF010000014.1"/>
</dbReference>
<evidence type="ECO:0000256" key="3">
    <source>
        <dbReference type="ARBA" id="ARBA00022833"/>
    </source>
</evidence>
<dbReference type="PANTHER" id="PTHR28620:SF1">
    <property type="entry name" value="CENP-V_GFA DOMAIN-CONTAINING PROTEIN"/>
    <property type="match status" value="1"/>
</dbReference>
<keyword evidence="3" id="KW-0862">Zinc</keyword>
<evidence type="ECO:0000256" key="2">
    <source>
        <dbReference type="ARBA" id="ARBA00022723"/>
    </source>
</evidence>
<comment type="similarity">
    <text evidence="1">Belongs to the Gfa family.</text>
</comment>
<dbReference type="InterPro" id="IPR006913">
    <property type="entry name" value="CENP-V/GFA"/>
</dbReference>
<reference evidence="5 6" key="1">
    <citation type="submission" date="2020-08" db="EMBL/GenBank/DDBJ databases">
        <title>Novel species isolated from subtropical streams in China.</title>
        <authorList>
            <person name="Lu H."/>
        </authorList>
    </citation>
    <scope>NUCLEOTIDE SEQUENCE [LARGE SCALE GENOMIC DNA]</scope>
    <source>
        <strain evidence="5 6">CY18W</strain>
    </source>
</reference>
<evidence type="ECO:0000259" key="4">
    <source>
        <dbReference type="PROSITE" id="PS51891"/>
    </source>
</evidence>
<proteinExistence type="inferred from homology"/>
<dbReference type="SUPFAM" id="SSF51316">
    <property type="entry name" value="Mss4-like"/>
    <property type="match status" value="1"/>
</dbReference>
<dbReference type="EMBL" id="JACOGF010000014">
    <property type="protein sequence ID" value="MBC3920165.1"/>
    <property type="molecule type" value="Genomic_DNA"/>
</dbReference>
<keyword evidence="6" id="KW-1185">Reference proteome</keyword>
<dbReference type="PROSITE" id="PS51891">
    <property type="entry name" value="CENP_V_GFA"/>
    <property type="match status" value="1"/>
</dbReference>
<accession>A0ABR6ZWB9</accession>
<dbReference type="InterPro" id="IPR052355">
    <property type="entry name" value="CENP-V-like"/>
</dbReference>